<dbReference type="Proteomes" id="UP000322983">
    <property type="component" value="Chromosome"/>
</dbReference>
<dbReference type="PROSITE" id="PS50975">
    <property type="entry name" value="ATP_GRASP"/>
    <property type="match status" value="1"/>
</dbReference>
<keyword evidence="3 5" id="KW-0547">Nucleotide-binding</keyword>
<keyword evidence="1" id="KW-0436">Ligase</keyword>
<dbReference type="GO" id="GO:0042709">
    <property type="term" value="C:succinate-CoA ligase complex"/>
    <property type="evidence" value="ECO:0007669"/>
    <property type="project" value="TreeGrafter"/>
</dbReference>
<dbReference type="InterPro" id="IPR005809">
    <property type="entry name" value="Succ_CoA_ligase-like_bsu"/>
</dbReference>
<protein>
    <recommendedName>
        <fullName evidence="6">ATP-grasp domain-containing protein</fullName>
    </recommendedName>
</protein>
<name>A0A510DYI6_9CREN</name>
<keyword evidence="9" id="KW-1185">Reference proteome</keyword>
<evidence type="ECO:0000313" key="9">
    <source>
        <dbReference type="Proteomes" id="UP000322983"/>
    </source>
</evidence>
<keyword evidence="5" id="KW-0067">ATP-binding</keyword>
<dbReference type="InterPro" id="IPR017866">
    <property type="entry name" value="Succ-CoA_synthase_bsu_CS"/>
</dbReference>
<dbReference type="Proteomes" id="UP000325030">
    <property type="component" value="Chromosome"/>
</dbReference>
<evidence type="ECO:0000313" key="7">
    <source>
        <dbReference type="EMBL" id="BBG25292.1"/>
    </source>
</evidence>
<dbReference type="GO" id="GO:0006104">
    <property type="term" value="P:succinyl-CoA metabolic process"/>
    <property type="evidence" value="ECO:0007669"/>
    <property type="project" value="TreeGrafter"/>
</dbReference>
<dbReference type="GeneID" id="41718912"/>
<evidence type="ECO:0000256" key="5">
    <source>
        <dbReference type="PROSITE-ProRule" id="PRU00409"/>
    </source>
</evidence>
<dbReference type="PIRSF" id="PIRSF001554">
    <property type="entry name" value="SucCS_beta"/>
    <property type="match status" value="1"/>
</dbReference>
<dbReference type="OrthoDB" id="146449at2157"/>
<dbReference type="RefSeq" id="WP_149528829.1">
    <property type="nucleotide sequence ID" value="NZ_AP018929.1"/>
</dbReference>
<evidence type="ECO:0000256" key="1">
    <source>
        <dbReference type="ARBA" id="ARBA00022598"/>
    </source>
</evidence>
<dbReference type="GO" id="GO:0004775">
    <property type="term" value="F:succinate-CoA ligase (ADP-forming) activity"/>
    <property type="evidence" value="ECO:0007669"/>
    <property type="project" value="TreeGrafter"/>
</dbReference>
<gene>
    <name evidence="7" type="ORF">IC006_2627</name>
    <name evidence="8" type="ORF">IC007_2641</name>
</gene>
<dbReference type="Gene3D" id="3.30.470.20">
    <property type="entry name" value="ATP-grasp fold, B domain"/>
    <property type="match status" value="1"/>
</dbReference>
<dbReference type="Pfam" id="PF08442">
    <property type="entry name" value="ATP-grasp_2"/>
    <property type="match status" value="1"/>
</dbReference>
<evidence type="ECO:0000256" key="3">
    <source>
        <dbReference type="ARBA" id="ARBA00022741"/>
    </source>
</evidence>
<dbReference type="EMBL" id="AP018930">
    <property type="protein sequence ID" value="BBG28086.1"/>
    <property type="molecule type" value="Genomic_DNA"/>
</dbReference>
<evidence type="ECO:0000313" key="10">
    <source>
        <dbReference type="Proteomes" id="UP000325030"/>
    </source>
</evidence>
<reference evidence="7 9" key="2">
    <citation type="journal article" date="2020" name="Int. J. Syst. Evol. Microbiol.">
        <title>Sulfuracidifex tepidarius gen. nov., sp. nov. and transfer of Sulfolobus metallicus Huber and Stetter 1992 to the genus Sulfuracidifex as Sulfuracidifex metallicus comb. nov.</title>
        <authorList>
            <person name="Itoh T."/>
            <person name="Miura T."/>
            <person name="Sakai H.D."/>
            <person name="Kato S."/>
            <person name="Ohkuma M."/>
            <person name="Takashina T."/>
        </authorList>
    </citation>
    <scope>NUCLEOTIDE SEQUENCE [LARGE SCALE GENOMIC DNA]</scope>
    <source>
        <strain evidence="7 9">IC-006</strain>
        <strain evidence="8">IC-007</strain>
    </source>
</reference>
<keyword evidence="4" id="KW-0460">Magnesium</keyword>
<dbReference type="AlphaFoldDB" id="A0A510DYI6"/>
<dbReference type="GO" id="GO:0005524">
    <property type="term" value="F:ATP binding"/>
    <property type="evidence" value="ECO:0007669"/>
    <property type="project" value="UniProtKB-UniRule"/>
</dbReference>
<dbReference type="InterPro" id="IPR005811">
    <property type="entry name" value="SUCC_ACL_C"/>
</dbReference>
<reference evidence="10" key="1">
    <citation type="submission" date="2018-09" db="EMBL/GenBank/DDBJ databases">
        <title>Complete Genome Sequencing of Sulfolobus sp. JCM 16834.</title>
        <authorList>
            <person name="Kato S."/>
            <person name="Itoh T."/>
            <person name="Ohkuma M."/>
        </authorList>
    </citation>
    <scope>NUCLEOTIDE SEQUENCE [LARGE SCALE GENOMIC DNA]</scope>
    <source>
        <strain evidence="10">IC-007</strain>
    </source>
</reference>
<dbReference type="InterPro" id="IPR013650">
    <property type="entry name" value="ATP-grasp_succ-CoA_synth-type"/>
</dbReference>
<accession>A0A510E6H7</accession>
<dbReference type="Pfam" id="PF00549">
    <property type="entry name" value="Ligase_CoA"/>
    <property type="match status" value="1"/>
</dbReference>
<dbReference type="Gene3D" id="3.30.1490.20">
    <property type="entry name" value="ATP-grasp fold, A domain"/>
    <property type="match status" value="1"/>
</dbReference>
<dbReference type="SUPFAM" id="SSF56059">
    <property type="entry name" value="Glutathione synthetase ATP-binding domain-like"/>
    <property type="match status" value="1"/>
</dbReference>
<dbReference type="InterPro" id="IPR011761">
    <property type="entry name" value="ATP-grasp"/>
</dbReference>
<evidence type="ECO:0000259" key="6">
    <source>
        <dbReference type="PROSITE" id="PS50975"/>
    </source>
</evidence>
<dbReference type="GO" id="GO:0046872">
    <property type="term" value="F:metal ion binding"/>
    <property type="evidence" value="ECO:0007669"/>
    <property type="project" value="UniProtKB-KW"/>
</dbReference>
<dbReference type="SUPFAM" id="SSF52210">
    <property type="entry name" value="Succinyl-CoA synthetase domains"/>
    <property type="match status" value="1"/>
</dbReference>
<feature type="domain" description="ATP-grasp" evidence="6">
    <location>
        <begin position="9"/>
        <end position="214"/>
    </location>
</feature>
<keyword evidence="2" id="KW-0479">Metal-binding</keyword>
<dbReference type="PANTHER" id="PTHR11815:SF10">
    <property type="entry name" value="SUCCINATE--COA LIGASE [GDP-FORMING] SUBUNIT BETA, MITOCHONDRIAL"/>
    <property type="match status" value="1"/>
</dbReference>
<dbReference type="InterPro" id="IPR016102">
    <property type="entry name" value="Succinyl-CoA_synth-like"/>
</dbReference>
<dbReference type="KEGG" id="step:IC006_2627"/>
<organism evidence="7 9">
    <name type="scientific">Sulfuracidifex tepidarius</name>
    <dbReference type="NCBI Taxonomy" id="1294262"/>
    <lineage>
        <taxon>Archaea</taxon>
        <taxon>Thermoproteota</taxon>
        <taxon>Thermoprotei</taxon>
        <taxon>Sulfolobales</taxon>
        <taxon>Sulfolobaceae</taxon>
        <taxon>Sulfuracidifex</taxon>
    </lineage>
</organism>
<evidence type="ECO:0000256" key="4">
    <source>
        <dbReference type="ARBA" id="ARBA00022842"/>
    </source>
</evidence>
<accession>A0A510DYI6</accession>
<dbReference type="GO" id="GO:0006099">
    <property type="term" value="P:tricarboxylic acid cycle"/>
    <property type="evidence" value="ECO:0007669"/>
    <property type="project" value="InterPro"/>
</dbReference>
<dbReference type="PROSITE" id="PS01217">
    <property type="entry name" value="SUCCINYL_COA_LIG_3"/>
    <property type="match status" value="1"/>
</dbReference>
<dbReference type="PANTHER" id="PTHR11815">
    <property type="entry name" value="SUCCINYL-COA SYNTHETASE BETA CHAIN"/>
    <property type="match status" value="1"/>
</dbReference>
<dbReference type="STRING" id="1294262.GCA_001316085_01527"/>
<dbReference type="Gene3D" id="3.40.50.261">
    <property type="entry name" value="Succinyl-CoA synthetase domains"/>
    <property type="match status" value="1"/>
</dbReference>
<evidence type="ECO:0000313" key="8">
    <source>
        <dbReference type="EMBL" id="BBG28086.1"/>
    </source>
</evidence>
<proteinExistence type="predicted"/>
<dbReference type="EMBL" id="AP018929">
    <property type="protein sequence ID" value="BBG25292.1"/>
    <property type="molecule type" value="Genomic_DNA"/>
</dbReference>
<sequence length="339" mass="37456">MKLYEYEGKILFRKVGIKTPNSLLVPPANDLPKGKVVVKAQLLEGGRGKRGLVRITEDASEAIKQMREEGVEKFLVEEYVPHEYEFYLSCMVDRDSQEPMFAIGKGGINVEEEGDIRTRVVSMERGVRFFDALEVSKFMKANPEEVMMVMRGLYELVLNYGVELAEINPLAVKDGSLIALDSKVIIEDNSLIRIGETLKSLGIHVERPSAYVELDGDIGIIGNGAGLTMATMDMVKIAGGSPADFLDVGGGADRNHVKESMLKVLRNPKVKKVIANIYGGITRCDEVALGVVDALKEINKPVYIRLSGTNEEQGERILEENNVKVYHDVPKMIGDALRS</sequence>
<dbReference type="InterPro" id="IPR013815">
    <property type="entry name" value="ATP_grasp_subdomain_1"/>
</dbReference>
<evidence type="ECO:0000256" key="2">
    <source>
        <dbReference type="ARBA" id="ARBA00022723"/>
    </source>
</evidence>